<evidence type="ECO:0000313" key="1">
    <source>
        <dbReference type="EMBL" id="WTU38391.1"/>
    </source>
</evidence>
<reference evidence="1" key="1">
    <citation type="submission" date="2022-10" db="EMBL/GenBank/DDBJ databases">
        <title>The complete genomes of actinobacterial strains from the NBC collection.</title>
        <authorList>
            <person name="Joergensen T.S."/>
            <person name="Alvarez Arevalo M."/>
            <person name="Sterndorff E.B."/>
            <person name="Faurdal D."/>
            <person name="Vuksanovic O."/>
            <person name="Mourched A.-S."/>
            <person name="Charusanti P."/>
            <person name="Shaw S."/>
            <person name="Blin K."/>
            <person name="Weber T."/>
        </authorList>
    </citation>
    <scope>NUCLEOTIDE SEQUENCE</scope>
    <source>
        <strain evidence="1">NBC_00060</strain>
    </source>
</reference>
<organism evidence="1">
    <name type="scientific">Streptomyces sp. NBC_00060</name>
    <dbReference type="NCBI Taxonomy" id="2975636"/>
    <lineage>
        <taxon>Bacteria</taxon>
        <taxon>Bacillati</taxon>
        <taxon>Actinomycetota</taxon>
        <taxon>Actinomycetes</taxon>
        <taxon>Kitasatosporales</taxon>
        <taxon>Streptomycetaceae</taxon>
        <taxon>Streptomyces</taxon>
    </lineage>
</organism>
<sequence length="100" mass="11216">MSLPMWEVDVPMRMPGRPRPVGLHIFLGRADSPSGALKAAREAYTWALLLHRAGREIPRSAHRGGWAARGLRADCDLDWDRARTELWARGRALPLMSFGV</sequence>
<name>A0AAU2GRU7_9ACTN</name>
<protein>
    <submittedName>
        <fullName evidence="1">Uncharacterized protein</fullName>
    </submittedName>
</protein>
<proteinExistence type="predicted"/>
<dbReference type="EMBL" id="CP108253">
    <property type="protein sequence ID" value="WTU38391.1"/>
    <property type="molecule type" value="Genomic_DNA"/>
</dbReference>
<gene>
    <name evidence="1" type="ORF">OHV25_01865</name>
</gene>
<accession>A0AAU2GRU7</accession>
<dbReference type="AlphaFoldDB" id="A0AAU2GRU7"/>